<dbReference type="InterPro" id="IPR000008">
    <property type="entry name" value="C2_dom"/>
</dbReference>
<feature type="domain" description="C2" evidence="3">
    <location>
        <begin position="1"/>
        <end position="101"/>
    </location>
</feature>
<dbReference type="InterPro" id="IPR035892">
    <property type="entry name" value="C2_domain_sf"/>
</dbReference>
<evidence type="ECO:0000313" key="4">
    <source>
        <dbReference type="EMBL" id="KAK8898867.1"/>
    </source>
</evidence>
<accession>A0ABR2L6A1</accession>
<keyword evidence="5" id="KW-1185">Reference proteome</keyword>
<dbReference type="Pfam" id="PF00168">
    <property type="entry name" value="C2"/>
    <property type="match status" value="1"/>
</dbReference>
<gene>
    <name evidence="4" type="ORF">M9Y10_001159</name>
</gene>
<dbReference type="Proteomes" id="UP001470230">
    <property type="component" value="Unassembled WGS sequence"/>
</dbReference>
<dbReference type="PANTHER" id="PTHR45911">
    <property type="entry name" value="C2 DOMAIN-CONTAINING PROTEIN"/>
    <property type="match status" value="1"/>
</dbReference>
<dbReference type="SMART" id="SM00239">
    <property type="entry name" value="C2"/>
    <property type="match status" value="1"/>
</dbReference>
<protein>
    <submittedName>
        <fullName evidence="4">Protein Aster-C</fullName>
    </submittedName>
</protein>
<dbReference type="PANTHER" id="PTHR45911:SF4">
    <property type="entry name" value="MULTIPLE C2 AND TRANSMEMBRANE DOMAIN-CONTAINING PROTEIN"/>
    <property type="match status" value="1"/>
</dbReference>
<evidence type="ECO:0000256" key="2">
    <source>
        <dbReference type="ARBA" id="ARBA00022837"/>
    </source>
</evidence>
<comment type="caution">
    <text evidence="4">The sequence shown here is derived from an EMBL/GenBank/DDBJ whole genome shotgun (WGS) entry which is preliminary data.</text>
</comment>
<organism evidence="4 5">
    <name type="scientific">Tritrichomonas musculus</name>
    <dbReference type="NCBI Taxonomy" id="1915356"/>
    <lineage>
        <taxon>Eukaryota</taxon>
        <taxon>Metamonada</taxon>
        <taxon>Parabasalia</taxon>
        <taxon>Tritrichomonadida</taxon>
        <taxon>Tritrichomonadidae</taxon>
        <taxon>Tritrichomonas</taxon>
    </lineage>
</organism>
<keyword evidence="2" id="KW-0106">Calcium</keyword>
<reference evidence="4 5" key="1">
    <citation type="submission" date="2024-04" db="EMBL/GenBank/DDBJ databases">
        <title>Tritrichomonas musculus Genome.</title>
        <authorList>
            <person name="Alves-Ferreira E."/>
            <person name="Grigg M."/>
            <person name="Lorenzi H."/>
            <person name="Galac M."/>
        </authorList>
    </citation>
    <scope>NUCLEOTIDE SEQUENCE [LARGE SCALE GENOMIC DNA]</scope>
    <source>
        <strain evidence="4 5">EAF2021</strain>
    </source>
</reference>
<proteinExistence type="predicted"/>
<dbReference type="PRINTS" id="PR00360">
    <property type="entry name" value="C2DOMAIN"/>
</dbReference>
<evidence type="ECO:0000256" key="1">
    <source>
        <dbReference type="ARBA" id="ARBA00022723"/>
    </source>
</evidence>
<sequence>MELHVKAVEANGVPVMDNVGKSDPYLVLKLSTTSQTWKTKWIKNTYDPVWNQEFHLPITSGLTDELTIECWDHDVGKDDFICSMKFTVKDLPVGVVTDQWYQFQGKKGITNPGKYRIVLHLAKSGAAPFVTTK</sequence>
<dbReference type="EMBL" id="JAPFFF010000001">
    <property type="protein sequence ID" value="KAK8898867.1"/>
    <property type="molecule type" value="Genomic_DNA"/>
</dbReference>
<dbReference type="Gene3D" id="2.60.40.150">
    <property type="entry name" value="C2 domain"/>
    <property type="match status" value="1"/>
</dbReference>
<dbReference type="SUPFAM" id="SSF49562">
    <property type="entry name" value="C2 domain (Calcium/lipid-binding domain, CaLB)"/>
    <property type="match status" value="1"/>
</dbReference>
<dbReference type="CDD" id="cd00030">
    <property type="entry name" value="C2"/>
    <property type="match status" value="1"/>
</dbReference>
<name>A0ABR2L6A1_9EUKA</name>
<dbReference type="PROSITE" id="PS50004">
    <property type="entry name" value="C2"/>
    <property type="match status" value="1"/>
</dbReference>
<evidence type="ECO:0000259" key="3">
    <source>
        <dbReference type="PROSITE" id="PS50004"/>
    </source>
</evidence>
<evidence type="ECO:0000313" key="5">
    <source>
        <dbReference type="Proteomes" id="UP001470230"/>
    </source>
</evidence>
<keyword evidence="1" id="KW-0479">Metal-binding</keyword>